<dbReference type="RefSeq" id="XP_019619029.1">
    <property type="nucleotide sequence ID" value="XM_019763470.1"/>
</dbReference>
<protein>
    <submittedName>
        <fullName evidence="3">Uncharacterized protein LOC109465968</fullName>
    </submittedName>
</protein>
<feature type="compositionally biased region" description="Basic and acidic residues" evidence="1">
    <location>
        <begin position="164"/>
        <end position="178"/>
    </location>
</feature>
<evidence type="ECO:0000313" key="3">
    <source>
        <dbReference type="RefSeq" id="XP_019619029.1"/>
    </source>
</evidence>
<dbReference type="KEGG" id="bbel:109465968"/>
<gene>
    <name evidence="3" type="primary">LOC109465968</name>
</gene>
<evidence type="ECO:0000256" key="1">
    <source>
        <dbReference type="SAM" id="MobiDB-lite"/>
    </source>
</evidence>
<feature type="region of interest" description="Disordered" evidence="1">
    <location>
        <begin position="252"/>
        <end position="357"/>
    </location>
</feature>
<dbReference type="PANTHER" id="PTHR34551:SF2">
    <property type="entry name" value="GLUTAMATE RICH 3"/>
    <property type="match status" value="1"/>
</dbReference>
<feature type="compositionally biased region" description="Basic and acidic residues" evidence="1">
    <location>
        <begin position="190"/>
        <end position="200"/>
    </location>
</feature>
<keyword evidence="2" id="KW-1185">Reference proteome</keyword>
<organism evidence="2 3">
    <name type="scientific">Branchiostoma belcheri</name>
    <name type="common">Amphioxus</name>
    <dbReference type="NCBI Taxonomy" id="7741"/>
    <lineage>
        <taxon>Eukaryota</taxon>
        <taxon>Metazoa</taxon>
        <taxon>Chordata</taxon>
        <taxon>Cephalochordata</taxon>
        <taxon>Leptocardii</taxon>
        <taxon>Amphioxiformes</taxon>
        <taxon>Branchiostomatidae</taxon>
        <taxon>Branchiostoma</taxon>
    </lineage>
</organism>
<dbReference type="GeneID" id="109465968"/>
<feature type="region of interest" description="Disordered" evidence="1">
    <location>
        <begin position="510"/>
        <end position="539"/>
    </location>
</feature>
<name>A0A6P4Y9P0_BRABE</name>
<feature type="compositionally biased region" description="Basic and acidic residues" evidence="1">
    <location>
        <begin position="100"/>
        <end position="115"/>
    </location>
</feature>
<dbReference type="Proteomes" id="UP000515135">
    <property type="component" value="Unplaced"/>
</dbReference>
<sequence>MCSTMEKKGAWQQTAKLNRNHRLKARSPSPPEEPEEDTALTCRGDSHRTLMRCTPRRKGPQRPTGNTAQVRFKARTPSPCLPPPPEQPEEDVTVTLTFRGDSKSSRTRSTVEKKGGQQTIKRRHKKQEFGPTHSGFDDKLDSDKKVATEREVVFRPKTARGRRVLKDSTSDSKQRSSSDTKGPTQLLVVHPDEEPADKANRFKARTPSPCLSPPPECLTQKETGDNGLLTCLGDTTPSLKLSADGRKLVPMTQKDAGNLVEGAGFTPKPPPRKKYAVADPEEVATEKEVVFRPKTARGRKVPRHPTPDSQHRSSSDTKGSTQLLVVHPDEEFEPAGKIRFKARTPSPCLSPPPEYLTQEESVDNGLLTCLGDTKPSLKLSADGRKLVPMTQKDAGNLVEGAGFTPNPPRRKKCAAADVTSPPPGQRPSSRAQIMKRERCKQQTEVNFSHRLTKWSKSENLSQSVRVEEPKCEQARQKNHCDSTTFKGRTRARGLLPPINACADAAGISLRGSHASDDMRRNGGDNRLNRVRLPPINKKS</sequence>
<dbReference type="PANTHER" id="PTHR34551">
    <property type="entry name" value="GLUTAMATE-RICH 3"/>
    <property type="match status" value="1"/>
</dbReference>
<feature type="compositionally biased region" description="Basic and acidic residues" evidence="1">
    <location>
        <begin position="135"/>
        <end position="154"/>
    </location>
</feature>
<feature type="compositionally biased region" description="Basic residues" evidence="1">
    <location>
        <begin position="294"/>
        <end position="303"/>
    </location>
</feature>
<dbReference type="AlphaFoldDB" id="A0A6P4Y9P0"/>
<feature type="region of interest" description="Disordered" evidence="1">
    <location>
        <begin position="1"/>
        <end position="221"/>
    </location>
</feature>
<reference evidence="3" key="1">
    <citation type="submission" date="2025-08" db="UniProtKB">
        <authorList>
            <consortium name="RefSeq"/>
        </authorList>
    </citation>
    <scope>IDENTIFICATION</scope>
    <source>
        <tissue evidence="3">Gonad</tissue>
    </source>
</reference>
<feature type="compositionally biased region" description="Basic and acidic residues" evidence="1">
    <location>
        <begin position="513"/>
        <end position="527"/>
    </location>
</feature>
<evidence type="ECO:0000313" key="2">
    <source>
        <dbReference type="Proteomes" id="UP000515135"/>
    </source>
</evidence>
<feature type="region of interest" description="Disordered" evidence="1">
    <location>
        <begin position="397"/>
        <end position="430"/>
    </location>
</feature>
<accession>A0A6P4Y9P0</accession>
<proteinExistence type="predicted"/>
<feature type="compositionally biased region" description="Basic and acidic residues" evidence="1">
    <location>
        <begin position="305"/>
        <end position="315"/>
    </location>
</feature>
<dbReference type="OrthoDB" id="10090520at2759"/>